<dbReference type="RefSeq" id="WP_147500731.1">
    <property type="nucleotide sequence ID" value="NZ_VOAW01000014.1"/>
</dbReference>
<comment type="caution">
    <text evidence="5">The sequence shown here is derived from an EMBL/GenBank/DDBJ whole genome shotgun (WGS) entry which is preliminary data.</text>
</comment>
<dbReference type="PROSITE" id="PS00061">
    <property type="entry name" value="ADH_SHORT"/>
    <property type="match status" value="1"/>
</dbReference>
<name>A0ABY3G400_9BACT</name>
<comment type="similarity">
    <text evidence="1 3">Belongs to the short-chain dehydrogenases/reductases (SDR) family.</text>
</comment>
<dbReference type="EMBL" id="VOAW01000014">
    <property type="protein sequence ID" value="TWO25995.1"/>
    <property type="molecule type" value="Genomic_DNA"/>
</dbReference>
<dbReference type="InterPro" id="IPR057326">
    <property type="entry name" value="KR_dom"/>
</dbReference>
<sequence length="247" mass="26533">MKFSGKNVLITGASKGIGAAIAKELSSYGLKVWINYRSKPELADALKEEIEKNGGVTAVIKFDASIEEEFINAIATIVESDGELSYLVNNAGITNDKLALRMSMQDFSSVINANLNSSFLGCREALKTMSKKRFGAVVNIASIVGEMGNAGQTNYSASKGGMIALTKSFAKEGAARNIRYNCITPGFIKSDMTDVLSEEIKQHYINNIPLKRLAEASEVAQAVAFLLSDSSSYITGETLKVNGGLYM</sequence>
<dbReference type="InterPro" id="IPR002347">
    <property type="entry name" value="SDR_fam"/>
</dbReference>
<evidence type="ECO:0000313" key="5">
    <source>
        <dbReference type="EMBL" id="TWO25995.1"/>
    </source>
</evidence>
<dbReference type="PANTHER" id="PTHR42879">
    <property type="entry name" value="3-OXOACYL-(ACYL-CARRIER-PROTEIN) REDUCTASE"/>
    <property type="match status" value="1"/>
</dbReference>
<dbReference type="InterPro" id="IPR011284">
    <property type="entry name" value="3oxo_ACP_reduc"/>
</dbReference>
<proteinExistence type="inferred from homology"/>
<dbReference type="Gene3D" id="3.40.50.720">
    <property type="entry name" value="NAD(P)-binding Rossmann-like Domain"/>
    <property type="match status" value="1"/>
</dbReference>
<dbReference type="SUPFAM" id="SSF51735">
    <property type="entry name" value="NAD(P)-binding Rossmann-fold domains"/>
    <property type="match status" value="1"/>
</dbReference>
<comment type="subunit">
    <text evidence="3">Homotetramer.</text>
</comment>
<keyword evidence="2 3" id="KW-0560">Oxidoreductase</keyword>
<dbReference type="SMART" id="SM00822">
    <property type="entry name" value="PKS_KR"/>
    <property type="match status" value="1"/>
</dbReference>
<protein>
    <recommendedName>
        <fullName evidence="3">3-oxoacyl-[acyl-carrier-protein] reductase</fullName>
        <ecNumber evidence="3">1.1.1.100</ecNumber>
    </recommendedName>
</protein>
<evidence type="ECO:0000259" key="4">
    <source>
        <dbReference type="SMART" id="SM00822"/>
    </source>
</evidence>
<keyword evidence="3" id="KW-0276">Fatty acid metabolism</keyword>
<feature type="domain" description="Ketoreductase" evidence="4">
    <location>
        <begin position="6"/>
        <end position="191"/>
    </location>
</feature>
<comment type="catalytic activity">
    <reaction evidence="3">
        <text>a (3R)-hydroxyacyl-[ACP] + NADP(+) = a 3-oxoacyl-[ACP] + NADPH + H(+)</text>
        <dbReference type="Rhea" id="RHEA:17397"/>
        <dbReference type="Rhea" id="RHEA-COMP:9916"/>
        <dbReference type="Rhea" id="RHEA-COMP:9945"/>
        <dbReference type="ChEBI" id="CHEBI:15378"/>
        <dbReference type="ChEBI" id="CHEBI:57783"/>
        <dbReference type="ChEBI" id="CHEBI:58349"/>
        <dbReference type="ChEBI" id="CHEBI:78776"/>
        <dbReference type="ChEBI" id="CHEBI:78827"/>
        <dbReference type="EC" id="1.1.1.100"/>
    </reaction>
</comment>
<dbReference type="GO" id="GO:0004316">
    <property type="term" value="F:3-oxoacyl-[acyl-carrier-protein] reductase (NADPH) activity"/>
    <property type="evidence" value="ECO:0007669"/>
    <property type="project" value="UniProtKB-EC"/>
</dbReference>
<keyword evidence="3" id="KW-0444">Lipid biosynthesis</keyword>
<dbReference type="Proteomes" id="UP000321614">
    <property type="component" value="Unassembled WGS sequence"/>
</dbReference>
<evidence type="ECO:0000256" key="2">
    <source>
        <dbReference type="ARBA" id="ARBA00023002"/>
    </source>
</evidence>
<keyword evidence="3" id="KW-0275">Fatty acid biosynthesis</keyword>
<dbReference type="Pfam" id="PF13561">
    <property type="entry name" value="adh_short_C2"/>
    <property type="match status" value="1"/>
</dbReference>
<keyword evidence="3" id="KW-0521">NADP</keyword>
<reference evidence="5 6" key="1">
    <citation type="submission" date="2019-07" db="EMBL/GenBank/DDBJ databases">
        <title>Rapid identification of Enteric Bacteria from Whole Genome Sequences (WGS) using Average Nucleotide Identity (ANI).</title>
        <authorList>
            <person name="Lane C."/>
        </authorList>
    </citation>
    <scope>NUCLEOTIDE SEQUENCE [LARGE SCALE GENOMIC DNA]</scope>
    <source>
        <strain evidence="5 6">2011D-8905</strain>
    </source>
</reference>
<dbReference type="NCBIfam" id="TIGR01830">
    <property type="entry name" value="3oxo_ACP_reduc"/>
    <property type="match status" value="1"/>
</dbReference>
<dbReference type="NCBIfam" id="NF004199">
    <property type="entry name" value="PRK05653.1-4"/>
    <property type="match status" value="1"/>
</dbReference>
<dbReference type="PANTHER" id="PTHR42879:SF2">
    <property type="entry name" value="3-OXOACYL-[ACYL-CARRIER-PROTEIN] REDUCTASE FABG"/>
    <property type="match status" value="1"/>
</dbReference>
<comment type="pathway">
    <text evidence="3">Lipid metabolism; fatty acid biosynthesis.</text>
</comment>
<accession>A0ABY3G400</accession>
<keyword evidence="3" id="KW-0443">Lipid metabolism</keyword>
<dbReference type="PRINTS" id="PR00080">
    <property type="entry name" value="SDRFAMILY"/>
</dbReference>
<dbReference type="InterPro" id="IPR020904">
    <property type="entry name" value="Sc_DH/Rdtase_CS"/>
</dbReference>
<evidence type="ECO:0000256" key="1">
    <source>
        <dbReference type="ARBA" id="ARBA00006484"/>
    </source>
</evidence>
<dbReference type="InterPro" id="IPR036291">
    <property type="entry name" value="NAD(P)-bd_dom_sf"/>
</dbReference>
<dbReference type="NCBIfam" id="NF009466">
    <property type="entry name" value="PRK12826.1-2"/>
    <property type="match status" value="1"/>
</dbReference>
<evidence type="ECO:0000256" key="3">
    <source>
        <dbReference type="RuleBase" id="RU366074"/>
    </source>
</evidence>
<dbReference type="PRINTS" id="PR00081">
    <property type="entry name" value="GDHRDH"/>
</dbReference>
<organism evidence="5 6">
    <name type="scientific">Campylobacter insulaenigrae</name>
    <dbReference type="NCBI Taxonomy" id="260714"/>
    <lineage>
        <taxon>Bacteria</taxon>
        <taxon>Pseudomonadati</taxon>
        <taxon>Campylobacterota</taxon>
        <taxon>Epsilonproteobacteria</taxon>
        <taxon>Campylobacterales</taxon>
        <taxon>Campylobacteraceae</taxon>
        <taxon>Campylobacter</taxon>
    </lineage>
</organism>
<gene>
    <name evidence="5" type="primary">fabG</name>
    <name evidence="5" type="ORF">ZA01_04130</name>
</gene>
<dbReference type="InterPro" id="IPR050259">
    <property type="entry name" value="SDR"/>
</dbReference>
<dbReference type="EC" id="1.1.1.100" evidence="3"/>
<keyword evidence="6" id="KW-1185">Reference proteome</keyword>
<comment type="function">
    <text evidence="3">Catalyzes the NADPH-dependent reduction of beta-ketoacyl-ACP substrates to beta-hydroxyacyl-ACP products, the first reductive step in the elongation cycle of fatty acid biosynthesis.</text>
</comment>
<evidence type="ECO:0000313" key="6">
    <source>
        <dbReference type="Proteomes" id="UP000321614"/>
    </source>
</evidence>